<sequence length="114" mass="12174">MDALTLRLVHHPPVSDLILTGDLDVISSPRLPSAVEAALLSGCRLLIVDTAELAFCDASGLRALLQAQRRVVDAGGSMRLAHVHGVLRRILEITDLAVVFPTTLPHEAGPRIEA</sequence>
<accession>A0ABW4T5U2</accession>
<comment type="caution">
    <text evidence="4">The sequence shown here is derived from an EMBL/GenBank/DDBJ whole genome shotgun (WGS) entry which is preliminary data.</text>
</comment>
<dbReference type="Gene3D" id="3.30.750.24">
    <property type="entry name" value="STAS domain"/>
    <property type="match status" value="1"/>
</dbReference>
<evidence type="ECO:0000313" key="4">
    <source>
        <dbReference type="EMBL" id="MFD1936594.1"/>
    </source>
</evidence>
<feature type="domain" description="STAS" evidence="3">
    <location>
        <begin position="4"/>
        <end position="114"/>
    </location>
</feature>
<dbReference type="PANTHER" id="PTHR33495">
    <property type="entry name" value="ANTI-SIGMA FACTOR ANTAGONIST TM_1081-RELATED-RELATED"/>
    <property type="match status" value="1"/>
</dbReference>
<protein>
    <recommendedName>
        <fullName evidence="2">Anti-sigma factor antagonist</fullName>
    </recommendedName>
</protein>
<comment type="similarity">
    <text evidence="1 2">Belongs to the anti-sigma-factor antagonist family.</text>
</comment>
<dbReference type="PANTHER" id="PTHR33495:SF2">
    <property type="entry name" value="ANTI-SIGMA FACTOR ANTAGONIST TM_1081-RELATED"/>
    <property type="match status" value="1"/>
</dbReference>
<gene>
    <name evidence="4" type="ORF">ACFSKW_34490</name>
</gene>
<dbReference type="InterPro" id="IPR058548">
    <property type="entry name" value="MlaB-like_STAS"/>
</dbReference>
<evidence type="ECO:0000256" key="1">
    <source>
        <dbReference type="ARBA" id="ARBA00009013"/>
    </source>
</evidence>
<dbReference type="Pfam" id="PF13466">
    <property type="entry name" value="STAS_2"/>
    <property type="match status" value="1"/>
</dbReference>
<dbReference type="CDD" id="cd07043">
    <property type="entry name" value="STAS_anti-anti-sigma_factors"/>
    <property type="match status" value="1"/>
</dbReference>
<reference evidence="5" key="1">
    <citation type="journal article" date="2019" name="Int. J. Syst. Evol. Microbiol.">
        <title>The Global Catalogue of Microorganisms (GCM) 10K type strain sequencing project: providing services to taxonomists for standard genome sequencing and annotation.</title>
        <authorList>
            <consortium name="The Broad Institute Genomics Platform"/>
            <consortium name="The Broad Institute Genome Sequencing Center for Infectious Disease"/>
            <person name="Wu L."/>
            <person name="Ma J."/>
        </authorList>
    </citation>
    <scope>NUCLEOTIDE SEQUENCE [LARGE SCALE GENOMIC DNA]</scope>
    <source>
        <strain evidence="5">ICMP 6774ER</strain>
    </source>
</reference>
<dbReference type="SUPFAM" id="SSF52091">
    <property type="entry name" value="SpoIIaa-like"/>
    <property type="match status" value="1"/>
</dbReference>
<proteinExistence type="inferred from homology"/>
<name>A0ABW4T5U2_9ACTN</name>
<organism evidence="4 5">
    <name type="scientific">Nonomuraea mangrovi</name>
    <dbReference type="NCBI Taxonomy" id="2316207"/>
    <lineage>
        <taxon>Bacteria</taxon>
        <taxon>Bacillati</taxon>
        <taxon>Actinomycetota</taxon>
        <taxon>Actinomycetes</taxon>
        <taxon>Streptosporangiales</taxon>
        <taxon>Streptosporangiaceae</taxon>
        <taxon>Nonomuraea</taxon>
    </lineage>
</organism>
<dbReference type="Proteomes" id="UP001597368">
    <property type="component" value="Unassembled WGS sequence"/>
</dbReference>
<keyword evidence="5" id="KW-1185">Reference proteome</keyword>
<evidence type="ECO:0000313" key="5">
    <source>
        <dbReference type="Proteomes" id="UP001597368"/>
    </source>
</evidence>
<dbReference type="InterPro" id="IPR036513">
    <property type="entry name" value="STAS_dom_sf"/>
</dbReference>
<dbReference type="NCBIfam" id="TIGR00377">
    <property type="entry name" value="ant_ant_sig"/>
    <property type="match status" value="1"/>
</dbReference>
<dbReference type="EMBL" id="JBHUFV010000051">
    <property type="protein sequence ID" value="MFD1936594.1"/>
    <property type="molecule type" value="Genomic_DNA"/>
</dbReference>
<evidence type="ECO:0000259" key="3">
    <source>
        <dbReference type="PROSITE" id="PS50801"/>
    </source>
</evidence>
<dbReference type="InterPro" id="IPR003658">
    <property type="entry name" value="Anti-sigma_ant"/>
</dbReference>
<dbReference type="PROSITE" id="PS50801">
    <property type="entry name" value="STAS"/>
    <property type="match status" value="1"/>
</dbReference>
<dbReference type="RefSeq" id="WP_379577019.1">
    <property type="nucleotide sequence ID" value="NZ_JBHUFV010000051.1"/>
</dbReference>
<dbReference type="InterPro" id="IPR002645">
    <property type="entry name" value="STAS_dom"/>
</dbReference>
<evidence type="ECO:0000256" key="2">
    <source>
        <dbReference type="RuleBase" id="RU003749"/>
    </source>
</evidence>